<accession>A0A371DWJ6</accession>
<proteinExistence type="predicted"/>
<sequence>MFQLHSPHSRTCATHIPHHHPTFTLYITHTCRPTSCVPLDLFGTRTSRLLGTLVQPCAPVGFLESRYYACEFHAALMRRPRTAAGPLSSATQPDKRLAQHRSWMIIRPSGMTSINGRFGHSSASFARDHPSCMHAFMPLSSRSAVHPAGRSGSGAH</sequence>
<dbReference type="Proteomes" id="UP000256964">
    <property type="component" value="Unassembled WGS sequence"/>
</dbReference>
<gene>
    <name evidence="1" type="ORF">OH76DRAFT_428273</name>
</gene>
<dbReference type="EMBL" id="KZ857380">
    <property type="protein sequence ID" value="RDX56913.1"/>
    <property type="molecule type" value="Genomic_DNA"/>
</dbReference>
<protein>
    <submittedName>
        <fullName evidence="1">Uncharacterized protein</fullName>
    </submittedName>
</protein>
<reference evidence="1 2" key="1">
    <citation type="journal article" date="2018" name="Biotechnol. Biofuels">
        <title>Integrative visual omics of the white-rot fungus Polyporus brumalis exposes the biotechnological potential of its oxidative enzymes for delignifying raw plant biomass.</title>
        <authorList>
            <person name="Miyauchi S."/>
            <person name="Rancon A."/>
            <person name="Drula E."/>
            <person name="Hage H."/>
            <person name="Chaduli D."/>
            <person name="Favel A."/>
            <person name="Grisel S."/>
            <person name="Henrissat B."/>
            <person name="Herpoel-Gimbert I."/>
            <person name="Ruiz-Duenas F.J."/>
            <person name="Chevret D."/>
            <person name="Hainaut M."/>
            <person name="Lin J."/>
            <person name="Wang M."/>
            <person name="Pangilinan J."/>
            <person name="Lipzen A."/>
            <person name="Lesage-Meessen L."/>
            <person name="Navarro D."/>
            <person name="Riley R."/>
            <person name="Grigoriev I.V."/>
            <person name="Zhou S."/>
            <person name="Raouche S."/>
            <person name="Rosso M.N."/>
        </authorList>
    </citation>
    <scope>NUCLEOTIDE SEQUENCE [LARGE SCALE GENOMIC DNA]</scope>
    <source>
        <strain evidence="1 2">BRFM 1820</strain>
    </source>
</reference>
<evidence type="ECO:0000313" key="1">
    <source>
        <dbReference type="EMBL" id="RDX56913.1"/>
    </source>
</evidence>
<organism evidence="1 2">
    <name type="scientific">Lentinus brumalis</name>
    <dbReference type="NCBI Taxonomy" id="2498619"/>
    <lineage>
        <taxon>Eukaryota</taxon>
        <taxon>Fungi</taxon>
        <taxon>Dikarya</taxon>
        <taxon>Basidiomycota</taxon>
        <taxon>Agaricomycotina</taxon>
        <taxon>Agaricomycetes</taxon>
        <taxon>Polyporales</taxon>
        <taxon>Polyporaceae</taxon>
        <taxon>Lentinus</taxon>
    </lineage>
</organism>
<keyword evidence="2" id="KW-1185">Reference proteome</keyword>
<dbReference type="AlphaFoldDB" id="A0A371DWJ6"/>
<evidence type="ECO:0000313" key="2">
    <source>
        <dbReference type="Proteomes" id="UP000256964"/>
    </source>
</evidence>
<name>A0A371DWJ6_9APHY</name>